<dbReference type="Gene3D" id="1.20.140.10">
    <property type="entry name" value="Butyryl-CoA Dehydrogenase, subunit A, domain 3"/>
    <property type="match status" value="1"/>
</dbReference>
<dbReference type="Gene3D" id="1.10.540.10">
    <property type="entry name" value="Acyl-CoA dehydrogenase/oxidase, N-terminal domain"/>
    <property type="match status" value="1"/>
</dbReference>
<dbReference type="PANTHER" id="PTHR43884">
    <property type="entry name" value="ACYL-COA DEHYDROGENASE"/>
    <property type="match status" value="1"/>
</dbReference>
<dbReference type="Pfam" id="PF00441">
    <property type="entry name" value="Acyl-CoA_dh_1"/>
    <property type="match status" value="1"/>
</dbReference>
<evidence type="ECO:0000256" key="1">
    <source>
        <dbReference type="ARBA" id="ARBA00001974"/>
    </source>
</evidence>
<comment type="cofactor">
    <cofactor evidence="1">
        <name>FAD</name>
        <dbReference type="ChEBI" id="CHEBI:57692"/>
    </cofactor>
</comment>
<dbReference type="SUPFAM" id="SSF47203">
    <property type="entry name" value="Acyl-CoA dehydrogenase C-terminal domain-like"/>
    <property type="match status" value="1"/>
</dbReference>
<dbReference type="InterPro" id="IPR037069">
    <property type="entry name" value="AcylCoA_DH/ox_N_sf"/>
</dbReference>
<evidence type="ECO:0000259" key="6">
    <source>
        <dbReference type="Pfam" id="PF00441"/>
    </source>
</evidence>
<proteinExistence type="inferred from homology"/>
<dbReference type="Pfam" id="PF02771">
    <property type="entry name" value="Acyl-CoA_dh_N"/>
    <property type="match status" value="1"/>
</dbReference>
<feature type="domain" description="Acyl-CoA dehydrogenase/oxidase N-terminal" evidence="7">
    <location>
        <begin position="9"/>
        <end position="89"/>
    </location>
</feature>
<dbReference type="GO" id="GO:0003995">
    <property type="term" value="F:acyl-CoA dehydrogenase activity"/>
    <property type="evidence" value="ECO:0007669"/>
    <property type="project" value="TreeGrafter"/>
</dbReference>
<dbReference type="InterPro" id="IPR009075">
    <property type="entry name" value="AcylCo_DH/oxidase_C"/>
</dbReference>
<reference evidence="8 9" key="1">
    <citation type="submission" date="2020-03" db="EMBL/GenBank/DDBJ databases">
        <title>Whole genome shotgun sequence of Phytohabitans flavus NBRC 107702.</title>
        <authorList>
            <person name="Komaki H."/>
            <person name="Tamura T."/>
        </authorList>
    </citation>
    <scope>NUCLEOTIDE SEQUENCE [LARGE SCALE GENOMIC DNA]</scope>
    <source>
        <strain evidence="8 9">NBRC 107702</strain>
    </source>
</reference>
<keyword evidence="3" id="KW-0285">Flavoprotein</keyword>
<dbReference type="GO" id="GO:0050660">
    <property type="term" value="F:flavin adenine dinucleotide binding"/>
    <property type="evidence" value="ECO:0007669"/>
    <property type="project" value="InterPro"/>
</dbReference>
<dbReference type="InterPro" id="IPR009100">
    <property type="entry name" value="AcylCoA_DH/oxidase_NM_dom_sf"/>
</dbReference>
<dbReference type="PANTHER" id="PTHR43884:SF20">
    <property type="entry name" value="ACYL-COA DEHYDROGENASE FADE28"/>
    <property type="match status" value="1"/>
</dbReference>
<dbReference type="KEGG" id="pfla:Pflav_013180"/>
<evidence type="ECO:0000313" key="9">
    <source>
        <dbReference type="Proteomes" id="UP000502508"/>
    </source>
</evidence>
<dbReference type="EMBL" id="AP022870">
    <property type="protein sequence ID" value="BCB74908.1"/>
    <property type="molecule type" value="Genomic_DNA"/>
</dbReference>
<protein>
    <submittedName>
        <fullName evidence="8">Acyl-CoA dehydrogenase</fullName>
    </submittedName>
</protein>
<dbReference type="RefSeq" id="WP_173034445.1">
    <property type="nucleotide sequence ID" value="NZ_AP022870.1"/>
</dbReference>
<accession>A0A6F8XM89</accession>
<name>A0A6F8XM89_9ACTN</name>
<sequence>MISLRYSDVEDELRASVRRVLADRAPWQAVLARVESSDPYDTGLWQTLAADVGCAGLAVPQDRGGAGGSYREAAVVAEELGRAVAPVPHLGAAMATAALLSGQDCGLLAKAAAGEVLAVLALPLSTRPGAGLPGTVTADGERLTGAVGGVADALPADLLLVPANGGLWAVSREAADVSEVISLDMTRPLADVTLAGARATRVADAAPAVAAALLAGTVLLASEQLGIAEWCLDATLAYVKRRQQFGRPVGSFQAVKHRLAQLWVAVTQARATARYAAGCLAEGDPDTAVAAALAQAHCGPVAVQAAEQCVQLHGAIGFTWEHPAHLYLKRAKADAIALGTAAHHRDVLGDLLTIDR</sequence>
<dbReference type="Proteomes" id="UP000502508">
    <property type="component" value="Chromosome"/>
</dbReference>
<keyword evidence="9" id="KW-1185">Reference proteome</keyword>
<dbReference type="SUPFAM" id="SSF56645">
    <property type="entry name" value="Acyl-CoA dehydrogenase NM domain-like"/>
    <property type="match status" value="1"/>
</dbReference>
<gene>
    <name evidence="8" type="ORF">Pflav_013180</name>
</gene>
<keyword evidence="4" id="KW-0274">FAD</keyword>
<feature type="domain" description="Acyl-CoA dehydrogenase/oxidase C-terminal" evidence="6">
    <location>
        <begin position="212"/>
        <end position="349"/>
    </location>
</feature>
<dbReference type="AlphaFoldDB" id="A0A6F8XM89"/>
<evidence type="ECO:0000313" key="8">
    <source>
        <dbReference type="EMBL" id="BCB74908.1"/>
    </source>
</evidence>
<reference evidence="8 9" key="2">
    <citation type="submission" date="2020-03" db="EMBL/GenBank/DDBJ databases">
        <authorList>
            <person name="Ichikawa N."/>
            <person name="Kimura A."/>
            <person name="Kitahashi Y."/>
            <person name="Uohara A."/>
        </authorList>
    </citation>
    <scope>NUCLEOTIDE SEQUENCE [LARGE SCALE GENOMIC DNA]</scope>
    <source>
        <strain evidence="8 9">NBRC 107702</strain>
    </source>
</reference>
<evidence type="ECO:0000256" key="3">
    <source>
        <dbReference type="ARBA" id="ARBA00022630"/>
    </source>
</evidence>
<keyword evidence="5" id="KW-0560">Oxidoreductase</keyword>
<dbReference type="InterPro" id="IPR013786">
    <property type="entry name" value="AcylCoA_DH/ox_N"/>
</dbReference>
<comment type="similarity">
    <text evidence="2">Belongs to the acyl-CoA dehydrogenase family.</text>
</comment>
<evidence type="ECO:0000256" key="4">
    <source>
        <dbReference type="ARBA" id="ARBA00022827"/>
    </source>
</evidence>
<evidence type="ECO:0000256" key="2">
    <source>
        <dbReference type="ARBA" id="ARBA00009347"/>
    </source>
</evidence>
<dbReference type="InterPro" id="IPR036250">
    <property type="entry name" value="AcylCo_DH-like_C"/>
</dbReference>
<evidence type="ECO:0000256" key="5">
    <source>
        <dbReference type="ARBA" id="ARBA00023002"/>
    </source>
</evidence>
<organism evidence="8 9">
    <name type="scientific">Phytohabitans flavus</name>
    <dbReference type="NCBI Taxonomy" id="1076124"/>
    <lineage>
        <taxon>Bacteria</taxon>
        <taxon>Bacillati</taxon>
        <taxon>Actinomycetota</taxon>
        <taxon>Actinomycetes</taxon>
        <taxon>Micromonosporales</taxon>
        <taxon>Micromonosporaceae</taxon>
    </lineage>
</organism>
<evidence type="ECO:0000259" key="7">
    <source>
        <dbReference type="Pfam" id="PF02771"/>
    </source>
</evidence>